<evidence type="ECO:0000256" key="3">
    <source>
        <dbReference type="ARBA" id="ARBA00022741"/>
    </source>
</evidence>
<keyword evidence="12" id="KW-0630">Potassium</keyword>
<comment type="cofactor">
    <cofactor evidence="11">
        <name>Mg(2+)</name>
        <dbReference type="ChEBI" id="CHEBI:18420"/>
    </cofactor>
</comment>
<dbReference type="Gene3D" id="3.40.1190.20">
    <property type="match status" value="1"/>
</dbReference>
<comment type="function">
    <text evidence="12">Catalyzes the epimerization of the S- and R-forms of NAD(P)HX, a damaged form of NAD(P)H that is a result of enzymatic or heat-dependent hydration. This is a prerequisite for the S-specific NAD(P)H-hydrate dehydratase to allow the repair of both epimers of NAD(P)HX.</text>
</comment>
<feature type="binding site" evidence="12">
    <location>
        <position position="262"/>
    </location>
    <ligand>
        <name>K(+)</name>
        <dbReference type="ChEBI" id="CHEBI:29103"/>
    </ligand>
</feature>
<comment type="cofactor">
    <cofactor evidence="12">
        <name>K(+)</name>
        <dbReference type="ChEBI" id="CHEBI:29103"/>
    </cofactor>
    <text evidence="12">Binds 1 potassium ion per subunit.</text>
</comment>
<comment type="function">
    <text evidence="8">Bifunctional enzyme that catalyzes the epimerization of the S- and R-forms of NAD(P)HX and the dehydration of the S-form of NAD(P)HX at the expense of ADP, which is converted to AMP. This allows the repair of both epimers of NAD(P)HX, a damaged form of NAD(P)H that is a result of enzymatic or heat-dependent hydration.</text>
</comment>
<keyword evidence="4 11" id="KW-0067">ATP-binding</keyword>
<dbReference type="EC" id="5.1.99.6" evidence="12"/>
<evidence type="ECO:0000256" key="9">
    <source>
        <dbReference type="ARBA" id="ARBA00048238"/>
    </source>
</evidence>
<evidence type="ECO:0000256" key="10">
    <source>
        <dbReference type="ARBA" id="ARBA00049209"/>
    </source>
</evidence>
<comment type="subunit">
    <text evidence="11">Homotetramer.</text>
</comment>
<comment type="similarity">
    <text evidence="1">In the N-terminal section; belongs to the NnrE/AIBP family.</text>
</comment>
<feature type="domain" description="YjeF C-terminal" evidence="13">
    <location>
        <begin position="362"/>
        <end position="628"/>
    </location>
</feature>
<feature type="domain" description="YjeF N-terminal" evidence="14">
    <location>
        <begin position="151"/>
        <end position="352"/>
    </location>
</feature>
<comment type="similarity">
    <text evidence="11">Belongs to the NnrD/CARKD family.</text>
</comment>
<comment type="similarity">
    <text evidence="12">Belongs to the NnrE/AIBP family.</text>
</comment>
<evidence type="ECO:0000256" key="8">
    <source>
        <dbReference type="ARBA" id="ARBA00025153"/>
    </source>
</evidence>
<protein>
    <recommendedName>
        <fullName evidence="11 12">Multifunctional fusion protein</fullName>
    </recommendedName>
    <domain>
        <recommendedName>
            <fullName evidence="11">ADP-dependent (S)-NAD(P)H-hydrate dehydratase</fullName>
            <ecNumber evidence="11">4.2.1.136</ecNumber>
        </recommendedName>
        <alternativeName>
            <fullName evidence="11">ADP-dependent NAD(P)HX dehydratase</fullName>
        </alternativeName>
    </domain>
    <domain>
        <recommendedName>
            <fullName evidence="12">NAD(P)H-hydrate epimerase</fullName>
            <ecNumber evidence="12">5.1.99.6</ecNumber>
        </recommendedName>
        <alternativeName>
            <fullName evidence="12">NAD(P)HX epimerase</fullName>
        </alternativeName>
    </domain>
</protein>
<gene>
    <name evidence="11" type="primary">nnrD</name>
    <name evidence="12" type="synonym">nnrE</name>
    <name evidence="15" type="ORF">K5L01_05235</name>
</gene>
<evidence type="ECO:0000259" key="13">
    <source>
        <dbReference type="PROSITE" id="PS51383"/>
    </source>
</evidence>
<keyword evidence="12" id="KW-0413">Isomerase</keyword>
<name>A0ABT0SFI8_9GAMM</name>
<keyword evidence="3 11" id="KW-0547">Nucleotide-binding</keyword>
<feature type="binding site" evidence="12">
    <location>
        <position position="200"/>
    </location>
    <ligand>
        <name>K(+)</name>
        <dbReference type="ChEBI" id="CHEBI:29103"/>
    </ligand>
</feature>
<feature type="binding site" evidence="11">
    <location>
        <position position="570"/>
    </location>
    <ligand>
        <name>AMP</name>
        <dbReference type="ChEBI" id="CHEBI:456215"/>
    </ligand>
</feature>
<dbReference type="SUPFAM" id="SSF64153">
    <property type="entry name" value="YjeF N-terminal domain-like"/>
    <property type="match status" value="1"/>
</dbReference>
<dbReference type="HAMAP" id="MF_01966">
    <property type="entry name" value="NADHX_epimerase"/>
    <property type="match status" value="1"/>
</dbReference>
<dbReference type="NCBIfam" id="TIGR00196">
    <property type="entry name" value="yjeF_cterm"/>
    <property type="match status" value="1"/>
</dbReference>
<evidence type="ECO:0000256" key="1">
    <source>
        <dbReference type="ARBA" id="ARBA00006001"/>
    </source>
</evidence>
<comment type="catalytic activity">
    <reaction evidence="12">
        <text>(6R)-NADHX = (6S)-NADHX</text>
        <dbReference type="Rhea" id="RHEA:32215"/>
        <dbReference type="ChEBI" id="CHEBI:64074"/>
        <dbReference type="ChEBI" id="CHEBI:64075"/>
        <dbReference type="EC" id="5.1.99.6"/>
    </reaction>
</comment>
<evidence type="ECO:0000313" key="16">
    <source>
        <dbReference type="Proteomes" id="UP001431235"/>
    </source>
</evidence>
<keyword evidence="12" id="KW-0479">Metal-binding</keyword>
<reference evidence="15 16" key="1">
    <citation type="submission" date="2021-08" db="EMBL/GenBank/DDBJ databases">
        <title>Novel members of of the genus Stenotrophomonas from differernt environment.</title>
        <authorList>
            <person name="Deng Y."/>
        </authorList>
    </citation>
    <scope>NUCLEOTIDE SEQUENCE [LARGE SCALE GENOMIC DNA]</scope>
    <source>
        <strain evidence="15 16">CPCC 101365</strain>
    </source>
</reference>
<feature type="binding site" evidence="12">
    <location>
        <position position="298"/>
    </location>
    <ligand>
        <name>K(+)</name>
        <dbReference type="ChEBI" id="CHEBI:29103"/>
    </ligand>
</feature>
<keyword evidence="16" id="KW-1185">Reference proteome</keyword>
<dbReference type="InterPro" id="IPR000631">
    <property type="entry name" value="CARKD"/>
</dbReference>
<organism evidence="15 16">
    <name type="scientific">Stenotrophomonas mori</name>
    <dbReference type="NCBI Taxonomy" id="2871096"/>
    <lineage>
        <taxon>Bacteria</taxon>
        <taxon>Pseudomonadati</taxon>
        <taxon>Pseudomonadota</taxon>
        <taxon>Gammaproteobacteria</taxon>
        <taxon>Lysobacterales</taxon>
        <taxon>Lysobacteraceae</taxon>
        <taxon>Stenotrophomonas</taxon>
    </lineage>
</organism>
<feature type="binding site" evidence="11">
    <location>
        <position position="571"/>
    </location>
    <ligand>
        <name>(6S)-NADPHX</name>
        <dbReference type="ChEBI" id="CHEBI:64076"/>
    </ligand>
</feature>
<evidence type="ECO:0000256" key="6">
    <source>
        <dbReference type="ARBA" id="ARBA00023027"/>
    </source>
</evidence>
<feature type="binding site" evidence="12">
    <location>
        <begin position="266"/>
        <end position="272"/>
    </location>
    <ligand>
        <name>(6S)-NADPHX</name>
        <dbReference type="ChEBI" id="CHEBI:64076"/>
    </ligand>
</feature>
<dbReference type="PROSITE" id="PS51383">
    <property type="entry name" value="YJEF_C_3"/>
    <property type="match status" value="1"/>
</dbReference>
<evidence type="ECO:0000313" key="15">
    <source>
        <dbReference type="EMBL" id="MCL7714062.1"/>
    </source>
</evidence>
<dbReference type="PANTHER" id="PTHR12592:SF0">
    <property type="entry name" value="ATP-DEPENDENT (S)-NAD(P)H-HYDRATE DEHYDRATASE"/>
    <property type="match status" value="1"/>
</dbReference>
<feature type="binding site" evidence="12">
    <location>
        <begin position="199"/>
        <end position="203"/>
    </location>
    <ligand>
        <name>(6S)-NADPHX</name>
        <dbReference type="ChEBI" id="CHEBI:64076"/>
    </ligand>
</feature>
<keyword evidence="6 11" id="KW-0520">NAD</keyword>
<dbReference type="PROSITE" id="PS51385">
    <property type="entry name" value="YJEF_N"/>
    <property type="match status" value="1"/>
</dbReference>
<dbReference type="InterPro" id="IPR017953">
    <property type="entry name" value="Carbohydrate_kinase_pred_CS"/>
</dbReference>
<evidence type="ECO:0000259" key="14">
    <source>
        <dbReference type="PROSITE" id="PS51385"/>
    </source>
</evidence>
<evidence type="ECO:0000256" key="4">
    <source>
        <dbReference type="ARBA" id="ARBA00022840"/>
    </source>
</evidence>
<feature type="binding site" evidence="12">
    <location>
        <position position="295"/>
    </location>
    <ligand>
        <name>(6S)-NADPHX</name>
        <dbReference type="ChEBI" id="CHEBI:64076"/>
    </ligand>
</feature>
<keyword evidence="5 11" id="KW-0521">NADP</keyword>
<evidence type="ECO:0000256" key="12">
    <source>
        <dbReference type="HAMAP-Rule" id="MF_01966"/>
    </source>
</evidence>
<feature type="binding site" evidence="11">
    <location>
        <begin position="541"/>
        <end position="545"/>
    </location>
    <ligand>
        <name>AMP</name>
        <dbReference type="ChEBI" id="CHEBI:456215"/>
    </ligand>
</feature>
<evidence type="ECO:0000256" key="11">
    <source>
        <dbReference type="HAMAP-Rule" id="MF_01965"/>
    </source>
</evidence>
<comment type="catalytic activity">
    <reaction evidence="12">
        <text>(6R)-NADPHX = (6S)-NADPHX</text>
        <dbReference type="Rhea" id="RHEA:32227"/>
        <dbReference type="ChEBI" id="CHEBI:64076"/>
        <dbReference type="ChEBI" id="CHEBI:64077"/>
        <dbReference type="EC" id="5.1.99.6"/>
    </reaction>
</comment>
<feature type="binding site" evidence="11">
    <location>
        <position position="397"/>
    </location>
    <ligand>
        <name>(6S)-NADPHX</name>
        <dbReference type="ChEBI" id="CHEBI:64076"/>
    </ligand>
</feature>
<dbReference type="Pfam" id="PF03853">
    <property type="entry name" value="YjeF_N"/>
    <property type="match status" value="1"/>
</dbReference>
<dbReference type="InterPro" id="IPR004443">
    <property type="entry name" value="YjeF_N_dom"/>
</dbReference>
<comment type="catalytic activity">
    <reaction evidence="10 11">
        <text>(6S)-NADPHX + ADP = AMP + phosphate + NADPH + H(+)</text>
        <dbReference type="Rhea" id="RHEA:32235"/>
        <dbReference type="ChEBI" id="CHEBI:15378"/>
        <dbReference type="ChEBI" id="CHEBI:43474"/>
        <dbReference type="ChEBI" id="CHEBI:57783"/>
        <dbReference type="ChEBI" id="CHEBI:64076"/>
        <dbReference type="ChEBI" id="CHEBI:456215"/>
        <dbReference type="ChEBI" id="CHEBI:456216"/>
        <dbReference type="EC" id="4.2.1.136"/>
    </reaction>
</comment>
<dbReference type="Gene3D" id="3.40.50.10260">
    <property type="entry name" value="YjeF N-terminal domain"/>
    <property type="match status" value="1"/>
</dbReference>
<dbReference type="Pfam" id="PF01256">
    <property type="entry name" value="Carb_kinase"/>
    <property type="match status" value="1"/>
</dbReference>
<evidence type="ECO:0000256" key="2">
    <source>
        <dbReference type="ARBA" id="ARBA00009524"/>
    </source>
</evidence>
<evidence type="ECO:0000256" key="5">
    <source>
        <dbReference type="ARBA" id="ARBA00022857"/>
    </source>
</evidence>
<dbReference type="EMBL" id="JAIKTS010000001">
    <property type="protein sequence ID" value="MCL7714062.1"/>
    <property type="molecule type" value="Genomic_DNA"/>
</dbReference>
<dbReference type="NCBIfam" id="TIGR00197">
    <property type="entry name" value="yjeF_nterm"/>
    <property type="match status" value="1"/>
</dbReference>
<comment type="caution">
    <text evidence="15">The sequence shown here is derived from an EMBL/GenBank/DDBJ whole genome shotgun (WGS) entry which is preliminary data.</text>
</comment>
<dbReference type="PANTHER" id="PTHR12592">
    <property type="entry name" value="ATP-DEPENDENT (S)-NAD(P)H-HYDRATE DEHYDRATASE FAMILY MEMBER"/>
    <property type="match status" value="1"/>
</dbReference>
<dbReference type="HAMAP" id="MF_01965">
    <property type="entry name" value="NADHX_dehydratase"/>
    <property type="match status" value="1"/>
</dbReference>
<proteinExistence type="inferred from homology"/>
<dbReference type="EC" id="4.2.1.136" evidence="11"/>
<feature type="binding site" evidence="11">
    <location>
        <position position="504"/>
    </location>
    <ligand>
        <name>(6S)-NADPHX</name>
        <dbReference type="ChEBI" id="CHEBI:64076"/>
    </ligand>
</feature>
<dbReference type="InterPro" id="IPR036652">
    <property type="entry name" value="YjeF_N_dom_sf"/>
</dbReference>
<keyword evidence="7 11" id="KW-0456">Lyase</keyword>
<feature type="binding site" evidence="11">
    <location>
        <position position="458"/>
    </location>
    <ligand>
        <name>(6S)-NADPHX</name>
        <dbReference type="ChEBI" id="CHEBI:64076"/>
    </ligand>
</feature>
<comment type="function">
    <text evidence="11">Catalyzes the dehydration of the S-form of NAD(P)HX at the expense of ADP, which is converted to AMP. Together with NAD(P)HX epimerase, which catalyzes the epimerization of the S- and R-forms, the enzyme allows the repair of both epimers of NAD(P)HX, a damaged form of NAD(P)H that is a result of enzymatic or heat-dependent hydration.</text>
</comment>
<dbReference type="PROSITE" id="PS01049">
    <property type="entry name" value="YJEF_C_1"/>
    <property type="match status" value="1"/>
</dbReference>
<dbReference type="SUPFAM" id="SSF53613">
    <property type="entry name" value="Ribokinase-like"/>
    <property type="match status" value="1"/>
</dbReference>
<comment type="caution">
    <text evidence="12">Lacks conserved residue(s) required for the propagation of feature annotation.</text>
</comment>
<comment type="catalytic activity">
    <reaction evidence="9 11">
        <text>(6S)-NADHX + ADP = AMP + phosphate + NADH + H(+)</text>
        <dbReference type="Rhea" id="RHEA:32223"/>
        <dbReference type="ChEBI" id="CHEBI:15378"/>
        <dbReference type="ChEBI" id="CHEBI:43474"/>
        <dbReference type="ChEBI" id="CHEBI:57945"/>
        <dbReference type="ChEBI" id="CHEBI:64074"/>
        <dbReference type="ChEBI" id="CHEBI:456215"/>
        <dbReference type="ChEBI" id="CHEBI:456216"/>
        <dbReference type="EC" id="4.2.1.136"/>
    </reaction>
</comment>
<dbReference type="CDD" id="cd01171">
    <property type="entry name" value="YXKO-related"/>
    <property type="match status" value="1"/>
</dbReference>
<accession>A0ABT0SFI8</accession>
<dbReference type="Proteomes" id="UP001431235">
    <property type="component" value="Unassembled WGS sequence"/>
</dbReference>
<dbReference type="InterPro" id="IPR029056">
    <property type="entry name" value="Ribokinase-like"/>
</dbReference>
<sequence length="628" mass="64174">MRAGRGIDRQRQVHVDLAEEEPGAAIAVDQAGVLADPAEAGIARQGAFQHRRGIHEHAVAERADLGGDARGELLQPVAHQLVVVPSQRIARDIGALAVVQGGPGVEVVLVAVVQAHRDHPHGRRRRGGRAWREYRITAMNRPAGLFATDTARRIDAQATAALGGDGWALMQRAGQAAWHCALQYWPQARRIVVVCGTGNNGGDGYVLARLARQSGRPVRVLHLPGATPRTPSAQRACTEYLAAGGPVELSPACLADADLIVDALFGIGLAGAPDAPAAALIAAMNAAPAPVLALDVPSGVDADTGAAAGAAVCAERVLQFIVAHRGLHTGAALAHAGQRLLAGLEVPEGAFVGTAPAAWRWERTALPRLLPRRSRTAHKGESGHVACVGGNHGTGGAVMLCAEAALRSGAGLASVATRAVHVAPLLARCPEAMVQAVEDAFALVPLLARADVVALGPGLGQDAWAQRLWRAALDSGRPLVVDADALNLLASSPQPVPAAVLTPHPGEAARLLGVETAVVQADRFAAAQALAARFSAVVVLKGAGTVVAAPARRPRVIAAGNPGMAVGGMGDLLTGVVAALWAQGLDAFDAASAGALLHALAGDAAAADGERGLLPRDLLPHLRTLANP</sequence>
<comment type="similarity">
    <text evidence="2">In the C-terminal section; belongs to the NnrD/CARKD family.</text>
</comment>
<evidence type="ECO:0000256" key="7">
    <source>
        <dbReference type="ARBA" id="ARBA00023239"/>
    </source>
</evidence>